<evidence type="ECO:0000313" key="3">
    <source>
        <dbReference type="Proteomes" id="UP000221165"/>
    </source>
</evidence>
<dbReference type="VEuPathDB" id="ToxoDB:CSUI_002947"/>
<feature type="compositionally biased region" description="Basic and acidic residues" evidence="1">
    <location>
        <begin position="538"/>
        <end position="551"/>
    </location>
</feature>
<feature type="compositionally biased region" description="Basic and acidic residues" evidence="1">
    <location>
        <begin position="212"/>
        <end position="239"/>
    </location>
</feature>
<protein>
    <submittedName>
        <fullName evidence="2">Uncharacterized protein</fullName>
    </submittedName>
</protein>
<feature type="compositionally biased region" description="Pro residues" evidence="1">
    <location>
        <begin position="58"/>
        <end position="68"/>
    </location>
</feature>
<feature type="compositionally biased region" description="Gly residues" evidence="1">
    <location>
        <begin position="8"/>
        <end position="21"/>
    </location>
</feature>
<sequence length="551" mass="57501">MSVRRGGRGGGPAGLWGGHPPGSGDRYFSSSSSTLSPPAPHHSSFSSITSAFIHGSPCPHPVPPPPPFYSGVSPSHSTTSQGFASYPSTSHPPPQGWRGGRGGHQRYAPRGGSADPGHSRGGRGGRGRAGDARPFRGRGRGGFNKGCLTAVSCPGWLDDPWGELHSKLMKEFPRLEMPLDASSPEVAKWRREQEEITWDIVSGSSCNTAHRPASEREKEMVSSEGDVKHVHDERGHQDDSESMAIVEGSADGDSTIPTHTPAGDSQDDTCAAQERKESSDQQDGDEQCPPPVSGGTARKRVRDGETLSLPATVSNSTRVPLKLPPIMHGPKNERLEKDEEGESSSTESQGGGASHSSSTKESDNGAEEAVHVEAATCAPEPRKSLLFSLPPPVMGGEKPSSPACNRRDFPDAGMSSFSLSSSSASPFSSVSTSLNGACSAAACTSSAAELSFPGPQRSDSSSSSDTPSAPSSASPHTGAAALSPLRAGQSETGAEEPASEGPLLGREKDKGEPQGRSDKPDDAGGGELCLDLTTLRQRLQERGQREKGRSH</sequence>
<feature type="compositionally biased region" description="Basic and acidic residues" evidence="1">
    <location>
        <begin position="505"/>
        <end position="522"/>
    </location>
</feature>
<evidence type="ECO:0000256" key="1">
    <source>
        <dbReference type="SAM" id="MobiDB-lite"/>
    </source>
</evidence>
<gene>
    <name evidence="2" type="ORF">CSUI_002947</name>
</gene>
<proteinExistence type="predicted"/>
<accession>A0A2C6L2S3</accession>
<organism evidence="2 3">
    <name type="scientific">Cystoisospora suis</name>
    <dbReference type="NCBI Taxonomy" id="483139"/>
    <lineage>
        <taxon>Eukaryota</taxon>
        <taxon>Sar</taxon>
        <taxon>Alveolata</taxon>
        <taxon>Apicomplexa</taxon>
        <taxon>Conoidasida</taxon>
        <taxon>Coccidia</taxon>
        <taxon>Eucoccidiorida</taxon>
        <taxon>Eimeriorina</taxon>
        <taxon>Sarcocystidae</taxon>
        <taxon>Cystoisospora</taxon>
    </lineage>
</organism>
<feature type="region of interest" description="Disordered" evidence="1">
    <location>
        <begin position="1"/>
        <end position="44"/>
    </location>
</feature>
<evidence type="ECO:0000313" key="2">
    <source>
        <dbReference type="EMBL" id="PHJ23207.1"/>
    </source>
</evidence>
<feature type="compositionally biased region" description="Low complexity" evidence="1">
    <location>
        <begin position="445"/>
        <end position="481"/>
    </location>
</feature>
<feature type="region of interest" description="Disordered" evidence="1">
    <location>
        <begin position="445"/>
        <end position="551"/>
    </location>
</feature>
<feature type="compositionally biased region" description="Polar residues" evidence="1">
    <location>
        <begin position="309"/>
        <end position="318"/>
    </location>
</feature>
<dbReference type="GeneID" id="94426356"/>
<reference evidence="2 3" key="1">
    <citation type="journal article" date="2017" name="Int. J. Parasitol.">
        <title>The genome of the protozoan parasite Cystoisospora suis and a reverse vaccinology approach to identify vaccine candidates.</title>
        <authorList>
            <person name="Palmieri N."/>
            <person name="Shrestha A."/>
            <person name="Ruttkowski B."/>
            <person name="Beck T."/>
            <person name="Vogl C."/>
            <person name="Tomley F."/>
            <person name="Blake D.P."/>
            <person name="Joachim A."/>
        </authorList>
    </citation>
    <scope>NUCLEOTIDE SEQUENCE [LARGE SCALE GENOMIC DNA]</scope>
    <source>
        <strain evidence="2 3">Wien I</strain>
    </source>
</reference>
<feature type="compositionally biased region" description="Low complexity" evidence="1">
    <location>
        <begin position="415"/>
        <end position="433"/>
    </location>
</feature>
<dbReference type="RefSeq" id="XP_067924884.1">
    <property type="nucleotide sequence ID" value="XM_068063145.1"/>
</dbReference>
<comment type="caution">
    <text evidence="2">The sequence shown here is derived from an EMBL/GenBank/DDBJ whole genome shotgun (WGS) entry which is preliminary data.</text>
</comment>
<feature type="region of interest" description="Disordered" evidence="1">
    <location>
        <begin position="204"/>
        <end position="433"/>
    </location>
</feature>
<dbReference type="EMBL" id="MIGC01001238">
    <property type="protein sequence ID" value="PHJ23207.1"/>
    <property type="molecule type" value="Genomic_DNA"/>
</dbReference>
<keyword evidence="3" id="KW-1185">Reference proteome</keyword>
<dbReference type="Proteomes" id="UP000221165">
    <property type="component" value="Unassembled WGS sequence"/>
</dbReference>
<feature type="region of interest" description="Disordered" evidence="1">
    <location>
        <begin position="56"/>
        <end position="139"/>
    </location>
</feature>
<dbReference type="AlphaFoldDB" id="A0A2C6L2S3"/>
<feature type="compositionally biased region" description="Polar residues" evidence="1">
    <location>
        <begin position="76"/>
        <end position="89"/>
    </location>
</feature>
<feature type="compositionally biased region" description="Low complexity" evidence="1">
    <location>
        <begin position="29"/>
        <end position="44"/>
    </location>
</feature>
<feature type="compositionally biased region" description="Basic and acidic residues" evidence="1">
    <location>
        <begin position="358"/>
        <end position="371"/>
    </location>
</feature>
<name>A0A2C6L2S3_9APIC</name>